<dbReference type="Gene3D" id="3.40.640.10">
    <property type="entry name" value="Type I PLP-dependent aspartate aminotransferase-like (Major domain)"/>
    <property type="match status" value="1"/>
</dbReference>
<dbReference type="PANTHER" id="PTHR42735">
    <property type="match status" value="1"/>
</dbReference>
<evidence type="ECO:0000256" key="13">
    <source>
        <dbReference type="ARBA" id="ARBA00038302"/>
    </source>
</evidence>
<feature type="region of interest" description="Disordered" evidence="17">
    <location>
        <begin position="1"/>
        <end position="23"/>
    </location>
</feature>
<dbReference type="EMBL" id="KL596781">
    <property type="protein sequence ID" value="KER25298.1"/>
    <property type="molecule type" value="Genomic_DNA"/>
</dbReference>
<dbReference type="SUPFAM" id="SSF56219">
    <property type="entry name" value="DNase I-like"/>
    <property type="match status" value="1"/>
</dbReference>
<keyword evidence="10" id="KW-0443">Lipid metabolism</keyword>
<evidence type="ECO:0000259" key="18">
    <source>
        <dbReference type="PROSITE" id="PS50878"/>
    </source>
</evidence>
<dbReference type="RefSeq" id="XP_009170964.1">
    <property type="nucleotide sequence ID" value="XM_009172700.1"/>
</dbReference>
<dbReference type="GO" id="GO:0008117">
    <property type="term" value="F:sphinganine-1-phosphate aldolase activity"/>
    <property type="evidence" value="ECO:0007669"/>
    <property type="project" value="UniProtKB-EC"/>
</dbReference>
<dbReference type="InterPro" id="IPR002129">
    <property type="entry name" value="PyrdxlP-dep_de-COase"/>
</dbReference>
<evidence type="ECO:0000256" key="17">
    <source>
        <dbReference type="SAM" id="MobiDB-lite"/>
    </source>
</evidence>
<dbReference type="InterPro" id="IPR015424">
    <property type="entry name" value="PyrdxlP-dep_Trfase"/>
</dbReference>
<reference evidence="19 20" key="1">
    <citation type="submission" date="2013-11" db="EMBL/GenBank/DDBJ databases">
        <title>Opisthorchis viverrini - life in the bile duct.</title>
        <authorList>
            <person name="Young N.D."/>
            <person name="Nagarajan N."/>
            <person name="Lin S.J."/>
            <person name="Korhonen P.K."/>
            <person name="Jex A.R."/>
            <person name="Hall R.S."/>
            <person name="Safavi-Hemami H."/>
            <person name="Kaewkong W."/>
            <person name="Bertrand D."/>
            <person name="Gao S."/>
            <person name="Seet Q."/>
            <person name="Wongkham S."/>
            <person name="Teh B.T."/>
            <person name="Wongkham C."/>
            <person name="Intapan P.M."/>
            <person name="Maleewong W."/>
            <person name="Yang X."/>
            <person name="Hu M."/>
            <person name="Wang Z."/>
            <person name="Hofmann A."/>
            <person name="Sternberg P.W."/>
            <person name="Tan P."/>
            <person name="Wang J."/>
            <person name="Gasser R.B."/>
        </authorList>
    </citation>
    <scope>NUCLEOTIDE SEQUENCE [LARGE SCALE GENOMIC DNA]</scope>
</reference>
<keyword evidence="20" id="KW-1185">Reference proteome</keyword>
<evidence type="ECO:0000256" key="3">
    <source>
        <dbReference type="ARBA" id="ARBA00004760"/>
    </source>
</evidence>
<dbReference type="SUPFAM" id="SSF53383">
    <property type="entry name" value="PLP-dependent transferases"/>
    <property type="match status" value="1"/>
</dbReference>
<dbReference type="OrthoDB" id="10254570at2759"/>
<comment type="pathway">
    <text evidence="3">Lipid metabolism; sphingolipid metabolism.</text>
</comment>
<feature type="region of interest" description="Disordered" evidence="17">
    <location>
        <begin position="176"/>
        <end position="197"/>
    </location>
</feature>
<evidence type="ECO:0000256" key="14">
    <source>
        <dbReference type="ARBA" id="ARBA00038965"/>
    </source>
</evidence>
<sequence length="1573" mass="172585">MCRQGTSATNNSVLGPPSDDLKYPHQLRLDPPTSHDNIVVGSRSNRPLDAPVLPSHSLSLEHFSCPPIPRDLNPAVPVDHPHTVPPPGYVDYIITNDYPTQPATLCPSPLSDLNPAVPVELPHTVPPPGYVDYIITNDYPTQPATLCPWSSAICPATQSLPRYPSRYAPASYSPVAVPGSNSPANSKTSDPPVSSSFHTDLPGNLSVVPINTRSLLPKLHYIQAIPTIARPTFICIPETWLSSSTSDAQIPLPGYTIFRSDRSHRRGGGCLIYARTDMEVSTIDDPLLADTPDSVWLSACRANPPFILGCLYMPPPHSISSINRLSTLLSHTQALPHPNKLIVGDLNLPEIAWSRQNSPLRLSPLLTQLNVEGWSQLVRQPTRGTHTLDIALVNGYLCPTAAVGPKFPDSDHCIVTCSWTSTLPSATLPPLTSFILSPDILEAFAISLRHRTWDEFFLSDDTQSVANIFYGNLLSSLYLVAPTRASRASGRHPATRLPATRHKLRKYRRLFLESHDLSLLIVINKLMTDITTAKLALEKHEESTAVAHFLQPKMLGRLFRRRCFSNSSAVSNIVAADGKPLSDPADIVESLNSYFASCYVPSPLTLSTYCSPPGYEVATSANETSPNLCTLSVTLSDVTSSLARLRDSSFPGTDGIPSLILKAGGPDVPTLILNLFNISLITGTVPSQWKHSTVVPHYKSGPRTALASYRGIHHTCLLLRTLERLIKVPVMEYLLATKTLSNRQYGFMARRSANTCQVDFFNHISSAYDTGLCIILIYLDIRKAFDQVPHGALLNKLQTAGIGGPLLRWFASYLTGRTQATKIGDLCSSALPITSGVIQGSVLGPLLFLLYVNNVTDSITHGSPFLFADDIKIAYTFKASDSASTLPNIQSDLNSLSLWSSNSCLSFAVPKCQALSYRFQIPPGTLTLNGLSIPTLPELYASNLSGRMYQAAIRTVLFSGLARHSLSRTIVGGVGVCNSVIKQLELEFSVVRPALLIKKCVQQQWLRWLGHMQRMPSRRLPESVLFLCSIRRSRSRVVANRRPCKGVWVLNECVCAAVECDPRQCLLRFLRWCPGLNYIVQLKINKALADVHDSIHKDSRVVYETSLPAYGLSSDKVVQKLRRYKASEYIRWNEGFASGSVYPKDSSLADLSSRVFKEFIWANPLHPDLFPDVRRMEAEVVRMCLSMFHGDGDACGTMTSGGTESIMLACLAYRERARAKGIRNPSMYVSFFQLFAMAFLVLAESAHPAFDKAAHYFDLDVVHVPVDPISYKADVAAMRSAITGSTCMIVASAPGFPHGIIDPVRELASLGLRYGIPVHVDCCLGGFLLPFMEAADCELEPFDFRLPGVTSISCDTHKYGFAAKGTSVIMYRNKHYRSKQFFTQPNWPGGVYASATFAGSRSGALIAVCWATMMYFGRQGYTDSTRRIVKTTQFIASELRKVPGIFVYGDPQVCVVAFGSDRFDIYRLAQGLSELPNGRGWCLNALQFPPALHLCVTDLHTIEGRAEGFIRDVSTVAAELCDHPGNYSSGAAALYGACATIPDRSIISEVAVGYIDACYDTPAPKTEQTKWKE</sequence>
<feature type="compositionally biased region" description="Polar residues" evidence="17">
    <location>
        <begin position="1"/>
        <end position="13"/>
    </location>
</feature>
<proteinExistence type="inferred from homology"/>
<evidence type="ECO:0000256" key="11">
    <source>
        <dbReference type="ARBA" id="ARBA00023136"/>
    </source>
</evidence>
<evidence type="ECO:0000256" key="4">
    <source>
        <dbReference type="ARBA" id="ARBA00004991"/>
    </source>
</evidence>
<keyword evidence="9" id="KW-1133">Transmembrane helix</keyword>
<dbReference type="FunFam" id="3.40.640.10:FF:000020">
    <property type="entry name" value="sphingosine-1-phosphate lyase 1"/>
    <property type="match status" value="1"/>
</dbReference>
<dbReference type="KEGG" id="ovi:T265_07235"/>
<keyword evidence="5" id="KW-0812">Transmembrane</keyword>
<comment type="pathway">
    <text evidence="4">Sphingolipid metabolism.</text>
</comment>
<keyword evidence="7 16" id="KW-0663">Pyridoxal phosphate</keyword>
<dbReference type="InterPro" id="IPR015421">
    <property type="entry name" value="PyrdxlP-dep_Trfase_major"/>
</dbReference>
<evidence type="ECO:0000256" key="2">
    <source>
        <dbReference type="ARBA" id="ARBA00004389"/>
    </source>
</evidence>
<keyword evidence="11" id="KW-0472">Membrane</keyword>
<evidence type="ECO:0000313" key="19">
    <source>
        <dbReference type="EMBL" id="KER25298.1"/>
    </source>
</evidence>
<dbReference type="Proteomes" id="UP000054324">
    <property type="component" value="Unassembled WGS sequence"/>
</dbReference>
<keyword evidence="8" id="KW-0746">Sphingolipid metabolism</keyword>
<evidence type="ECO:0000256" key="5">
    <source>
        <dbReference type="ARBA" id="ARBA00022692"/>
    </source>
</evidence>
<dbReference type="GO" id="GO:0030170">
    <property type="term" value="F:pyridoxal phosphate binding"/>
    <property type="evidence" value="ECO:0007669"/>
    <property type="project" value="InterPro"/>
</dbReference>
<dbReference type="InterPro" id="IPR005135">
    <property type="entry name" value="Endo/exonuclease/phosphatase"/>
</dbReference>
<dbReference type="GO" id="GO:0019752">
    <property type="term" value="P:carboxylic acid metabolic process"/>
    <property type="evidence" value="ECO:0007669"/>
    <property type="project" value="InterPro"/>
</dbReference>
<comment type="cofactor">
    <cofactor evidence="1 16">
        <name>pyridoxal 5'-phosphate</name>
        <dbReference type="ChEBI" id="CHEBI:597326"/>
    </cofactor>
</comment>
<keyword evidence="12" id="KW-0456">Lyase</keyword>
<evidence type="ECO:0000256" key="7">
    <source>
        <dbReference type="ARBA" id="ARBA00022898"/>
    </source>
</evidence>
<protein>
    <recommendedName>
        <fullName evidence="14">sphinganine-1-phosphate aldolase</fullName>
        <ecNumber evidence="14">4.1.2.27</ecNumber>
    </recommendedName>
    <alternativeName>
        <fullName evidence="15">Sphingosine-1-phosphate aldolase</fullName>
    </alternativeName>
</protein>
<evidence type="ECO:0000256" key="9">
    <source>
        <dbReference type="ARBA" id="ARBA00022989"/>
    </source>
</evidence>
<dbReference type="Gene3D" id="3.60.10.10">
    <property type="entry name" value="Endonuclease/exonuclease/phosphatase"/>
    <property type="match status" value="1"/>
</dbReference>
<keyword evidence="6" id="KW-0256">Endoplasmic reticulum</keyword>
<evidence type="ECO:0000256" key="10">
    <source>
        <dbReference type="ARBA" id="ARBA00023098"/>
    </source>
</evidence>
<dbReference type="Gene3D" id="3.90.1150.10">
    <property type="entry name" value="Aspartate Aminotransferase, domain 1"/>
    <property type="match status" value="1"/>
</dbReference>
<evidence type="ECO:0000256" key="6">
    <source>
        <dbReference type="ARBA" id="ARBA00022824"/>
    </source>
</evidence>
<comment type="similarity">
    <text evidence="13">Belongs to the group II decarboxylase family. Sphingosine-1-phosphate lyase subfamily.</text>
</comment>
<evidence type="ECO:0000256" key="16">
    <source>
        <dbReference type="PIRSR" id="PIRSR602129-50"/>
    </source>
</evidence>
<evidence type="ECO:0000313" key="20">
    <source>
        <dbReference type="Proteomes" id="UP000054324"/>
    </source>
</evidence>
<dbReference type="PANTHER" id="PTHR42735:SF6">
    <property type="entry name" value="SPHINGOSINE-1-PHOSPHATE LYASE 1"/>
    <property type="match status" value="1"/>
</dbReference>
<dbReference type="GO" id="GO:0030149">
    <property type="term" value="P:sphingolipid catabolic process"/>
    <property type="evidence" value="ECO:0007669"/>
    <property type="project" value="TreeGrafter"/>
</dbReference>
<dbReference type="InterPro" id="IPR050477">
    <property type="entry name" value="GrpII_AminoAcid_Decarb"/>
</dbReference>
<dbReference type="GO" id="GO:0005789">
    <property type="term" value="C:endoplasmic reticulum membrane"/>
    <property type="evidence" value="ECO:0007669"/>
    <property type="project" value="UniProtKB-SubCell"/>
</dbReference>
<evidence type="ECO:0000256" key="12">
    <source>
        <dbReference type="ARBA" id="ARBA00023239"/>
    </source>
</evidence>
<name>A0A074ZDP7_OPIVI</name>
<evidence type="ECO:0000256" key="8">
    <source>
        <dbReference type="ARBA" id="ARBA00022919"/>
    </source>
</evidence>
<dbReference type="Pfam" id="PF03372">
    <property type="entry name" value="Exo_endo_phos"/>
    <property type="match status" value="1"/>
</dbReference>
<dbReference type="PROSITE" id="PS50878">
    <property type="entry name" value="RT_POL"/>
    <property type="match status" value="1"/>
</dbReference>
<dbReference type="GeneID" id="20321414"/>
<dbReference type="InterPro" id="IPR015422">
    <property type="entry name" value="PyrdxlP-dep_Trfase_small"/>
</dbReference>
<dbReference type="STRING" id="6198.A0A074ZDP7"/>
<comment type="subcellular location">
    <subcellularLocation>
        <location evidence="2">Endoplasmic reticulum membrane</location>
        <topology evidence="2">Single-pass membrane protein</topology>
    </subcellularLocation>
</comment>
<feature type="domain" description="Reverse transcriptase" evidence="18">
    <location>
        <begin position="678"/>
        <end position="933"/>
    </location>
</feature>
<dbReference type="CTD" id="20321414"/>
<gene>
    <name evidence="19" type="ORF">T265_07235</name>
</gene>
<dbReference type="Pfam" id="PF00078">
    <property type="entry name" value="RVT_1"/>
    <property type="match status" value="1"/>
</dbReference>
<feature type="modified residue" description="N6-(pyridoxal phosphate)lysine" evidence="16">
    <location>
        <position position="1358"/>
    </location>
</feature>
<dbReference type="Pfam" id="PF00282">
    <property type="entry name" value="Pyridoxal_deC"/>
    <property type="match status" value="1"/>
</dbReference>
<dbReference type="EC" id="4.1.2.27" evidence="14"/>
<evidence type="ECO:0000256" key="15">
    <source>
        <dbReference type="ARBA" id="ARBA00042568"/>
    </source>
</evidence>
<feature type="compositionally biased region" description="Polar residues" evidence="17">
    <location>
        <begin position="179"/>
        <end position="197"/>
    </location>
</feature>
<organism evidence="19 20">
    <name type="scientific">Opisthorchis viverrini</name>
    <name type="common">Southeast Asian liver fluke</name>
    <dbReference type="NCBI Taxonomy" id="6198"/>
    <lineage>
        <taxon>Eukaryota</taxon>
        <taxon>Metazoa</taxon>
        <taxon>Spiralia</taxon>
        <taxon>Lophotrochozoa</taxon>
        <taxon>Platyhelminthes</taxon>
        <taxon>Trematoda</taxon>
        <taxon>Digenea</taxon>
        <taxon>Opisthorchiida</taxon>
        <taxon>Opisthorchiata</taxon>
        <taxon>Opisthorchiidae</taxon>
        <taxon>Opisthorchis</taxon>
    </lineage>
</organism>
<accession>A0A074ZDP7</accession>
<dbReference type="Gene3D" id="6.10.140.2150">
    <property type="match status" value="1"/>
</dbReference>
<dbReference type="InterPro" id="IPR036691">
    <property type="entry name" value="Endo/exonu/phosph_ase_sf"/>
</dbReference>
<evidence type="ECO:0000256" key="1">
    <source>
        <dbReference type="ARBA" id="ARBA00001933"/>
    </source>
</evidence>
<dbReference type="InterPro" id="IPR000477">
    <property type="entry name" value="RT_dom"/>
</dbReference>